<organism evidence="14 15">
    <name type="scientific">Haloechinothrix salitolerans</name>
    <dbReference type="NCBI Taxonomy" id="926830"/>
    <lineage>
        <taxon>Bacteria</taxon>
        <taxon>Bacillati</taxon>
        <taxon>Actinomycetota</taxon>
        <taxon>Actinomycetes</taxon>
        <taxon>Pseudonocardiales</taxon>
        <taxon>Pseudonocardiaceae</taxon>
        <taxon>Haloechinothrix</taxon>
    </lineage>
</organism>
<feature type="region of interest" description="Disordered" evidence="12">
    <location>
        <begin position="313"/>
        <end position="334"/>
    </location>
</feature>
<dbReference type="InterPro" id="IPR050450">
    <property type="entry name" value="COX15/CtaA_HemeA_synthase"/>
</dbReference>
<evidence type="ECO:0000256" key="5">
    <source>
        <dbReference type="ARBA" id="ARBA00022989"/>
    </source>
</evidence>
<feature type="transmembrane region" description="Helical" evidence="13">
    <location>
        <begin position="229"/>
        <end position="249"/>
    </location>
</feature>
<feature type="transmembrane region" description="Helical" evidence="13">
    <location>
        <begin position="116"/>
        <end position="136"/>
    </location>
</feature>
<evidence type="ECO:0000256" key="6">
    <source>
        <dbReference type="ARBA" id="ARBA00023002"/>
    </source>
</evidence>
<protein>
    <submittedName>
        <fullName evidence="14">Heme A synthase</fullName>
    </submittedName>
</protein>
<keyword evidence="9 13" id="KW-0472">Membrane</keyword>
<name>A0ABW2C1R6_9PSEU</name>
<keyword evidence="15" id="KW-1185">Reference proteome</keyword>
<keyword evidence="10" id="KW-1015">Disulfide bond</keyword>
<comment type="caution">
    <text evidence="14">The sequence shown here is derived from an EMBL/GenBank/DDBJ whole genome shotgun (WGS) entry which is preliminary data.</text>
</comment>
<keyword evidence="2" id="KW-1003">Cell membrane</keyword>
<feature type="transmembrane region" description="Helical" evidence="13">
    <location>
        <begin position="186"/>
        <end position="209"/>
    </location>
</feature>
<keyword evidence="8" id="KW-0350">Heme biosynthesis</keyword>
<dbReference type="InterPro" id="IPR003780">
    <property type="entry name" value="COX15/CtaA_fam"/>
</dbReference>
<dbReference type="RefSeq" id="WP_345402787.1">
    <property type="nucleotide sequence ID" value="NZ_BAABLA010000112.1"/>
</dbReference>
<sequence>MRFARVRSWTNSLIARLPRPSAATQQALGLAAVATQAGIGVTGSVVRVTGSGLGCSTWPQCHDGSMFPVEHTEYETLNQWIEFGNRLLTGVVGVVAIACVLAAWRLHLESRGRPRLVKYALAVLGGTGFQGVLGGITVRMELLWWTVALHFLASAVLVWIAVMLLHAFREGESAPRWLVPDIGRRLLVALVAALAVVLTAGTFVTGAGPHGGDPETPRLDVSIALLTKIHGGALVVFLSVLVLLGLTSLHAAGSRRFTRRYALLWAAALAQGALGSVQYELGVPESLVSLHVLGSALVVITTAALWCSARDRGAPPPSTLAASSPEAAAAPTRS</sequence>
<dbReference type="Pfam" id="PF02628">
    <property type="entry name" value="COX15-CtaA"/>
    <property type="match status" value="1"/>
</dbReference>
<evidence type="ECO:0000256" key="8">
    <source>
        <dbReference type="ARBA" id="ARBA00023133"/>
    </source>
</evidence>
<evidence type="ECO:0000256" key="9">
    <source>
        <dbReference type="ARBA" id="ARBA00023136"/>
    </source>
</evidence>
<feature type="transmembrane region" description="Helical" evidence="13">
    <location>
        <begin position="287"/>
        <end position="307"/>
    </location>
</feature>
<evidence type="ECO:0000256" key="2">
    <source>
        <dbReference type="ARBA" id="ARBA00022475"/>
    </source>
</evidence>
<dbReference type="Proteomes" id="UP001596337">
    <property type="component" value="Unassembled WGS sequence"/>
</dbReference>
<evidence type="ECO:0000313" key="15">
    <source>
        <dbReference type="Proteomes" id="UP001596337"/>
    </source>
</evidence>
<evidence type="ECO:0000256" key="13">
    <source>
        <dbReference type="SAM" id="Phobius"/>
    </source>
</evidence>
<dbReference type="EMBL" id="JBHSXX010000001">
    <property type="protein sequence ID" value="MFC6869246.1"/>
    <property type="molecule type" value="Genomic_DNA"/>
</dbReference>
<evidence type="ECO:0000256" key="3">
    <source>
        <dbReference type="ARBA" id="ARBA00022692"/>
    </source>
</evidence>
<reference evidence="15" key="1">
    <citation type="journal article" date="2019" name="Int. J. Syst. Evol. Microbiol.">
        <title>The Global Catalogue of Microorganisms (GCM) 10K type strain sequencing project: providing services to taxonomists for standard genome sequencing and annotation.</title>
        <authorList>
            <consortium name="The Broad Institute Genomics Platform"/>
            <consortium name="The Broad Institute Genome Sequencing Center for Infectious Disease"/>
            <person name="Wu L."/>
            <person name="Ma J."/>
        </authorList>
    </citation>
    <scope>NUCLEOTIDE SEQUENCE [LARGE SCALE GENOMIC DNA]</scope>
    <source>
        <strain evidence="15">KCTC 32255</strain>
    </source>
</reference>
<evidence type="ECO:0000256" key="7">
    <source>
        <dbReference type="ARBA" id="ARBA00023004"/>
    </source>
</evidence>
<evidence type="ECO:0000256" key="11">
    <source>
        <dbReference type="ARBA" id="ARBA00023444"/>
    </source>
</evidence>
<feature type="transmembrane region" description="Helical" evidence="13">
    <location>
        <begin position="87"/>
        <end position="104"/>
    </location>
</feature>
<gene>
    <name evidence="14" type="ORF">ACFQGD_19065</name>
</gene>
<feature type="transmembrane region" description="Helical" evidence="13">
    <location>
        <begin position="261"/>
        <end position="281"/>
    </location>
</feature>
<proteinExistence type="predicted"/>
<keyword evidence="4" id="KW-0479">Metal-binding</keyword>
<evidence type="ECO:0000256" key="4">
    <source>
        <dbReference type="ARBA" id="ARBA00022723"/>
    </source>
</evidence>
<comment type="pathway">
    <text evidence="11">Porphyrin-containing compound metabolism.</text>
</comment>
<keyword evidence="5 13" id="KW-1133">Transmembrane helix</keyword>
<accession>A0ABW2C1R6</accession>
<evidence type="ECO:0000313" key="14">
    <source>
        <dbReference type="EMBL" id="MFC6869246.1"/>
    </source>
</evidence>
<dbReference type="PANTHER" id="PTHR35457">
    <property type="entry name" value="HEME A SYNTHASE"/>
    <property type="match status" value="1"/>
</dbReference>
<evidence type="ECO:0000256" key="10">
    <source>
        <dbReference type="ARBA" id="ARBA00023157"/>
    </source>
</evidence>
<comment type="subcellular location">
    <subcellularLocation>
        <location evidence="1">Membrane</location>
        <topology evidence="1">Multi-pass membrane protein</topology>
    </subcellularLocation>
</comment>
<keyword evidence="3 13" id="KW-0812">Transmembrane</keyword>
<feature type="transmembrane region" description="Helical" evidence="13">
    <location>
        <begin position="142"/>
        <end position="165"/>
    </location>
</feature>
<feature type="compositionally biased region" description="Low complexity" evidence="12">
    <location>
        <begin position="319"/>
        <end position="334"/>
    </location>
</feature>
<dbReference type="PANTHER" id="PTHR35457:SF1">
    <property type="entry name" value="HEME A SYNTHASE"/>
    <property type="match status" value="1"/>
</dbReference>
<keyword evidence="7" id="KW-0408">Iron</keyword>
<evidence type="ECO:0000256" key="1">
    <source>
        <dbReference type="ARBA" id="ARBA00004141"/>
    </source>
</evidence>
<keyword evidence="6" id="KW-0560">Oxidoreductase</keyword>
<evidence type="ECO:0000256" key="12">
    <source>
        <dbReference type="SAM" id="MobiDB-lite"/>
    </source>
</evidence>